<sequence>MKSEQEPSSNGLANTGAQSVLPTLVSSPCADSEKALDAIPDGYARIPKEGALHYMRMCESAKSGPMGGHLECEEDPTCLHCIPQWKRDRASLVTNAYFDQGLKAKRQAIISGSFPDPASQDMIILMAVNWNGVALFFNWLCSCEVAGAHDCKERSLVVATDLQTYEILSREGVAVLSPELFNDAANASSKSNDPSEKIGGFMGSMAVHICMMHELVSMGYTVLSHDADVVWRTDPRPMLRHPAYARIDVQSELAPSWSARSVANTGFVIWRASKKTKIFLEALVGLMPIMMWRACDQLLINSALRNWRFRQLHYETFPRELILDLHTEDGKGGTASWISNKTMVIHAVGGNKENKLFMVGHWFFNRTCPKYFFRELDERVPHAIRRQPGYE</sequence>
<evidence type="ECO:0000313" key="3">
    <source>
        <dbReference type="EMBL" id="KAK3246801.1"/>
    </source>
</evidence>
<proteinExistence type="predicted"/>
<protein>
    <recommendedName>
        <fullName evidence="1">Nucleotide-diphospho-sugar transferase domain-containing protein</fullName>
    </recommendedName>
</protein>
<accession>A0AAE0C1P6</accession>
<dbReference type="AlphaFoldDB" id="A0AAE0C1P6"/>
<dbReference type="GO" id="GO:0016757">
    <property type="term" value="F:glycosyltransferase activity"/>
    <property type="evidence" value="ECO:0007669"/>
    <property type="project" value="TreeGrafter"/>
</dbReference>
<gene>
    <name evidence="3" type="ORF">CYMTET_43677</name>
    <name evidence="2" type="ORF">CYMTET_43678</name>
</gene>
<dbReference type="Proteomes" id="UP001190700">
    <property type="component" value="Unassembled WGS sequence"/>
</dbReference>
<evidence type="ECO:0000259" key="1">
    <source>
        <dbReference type="Pfam" id="PF03407"/>
    </source>
</evidence>
<dbReference type="PANTHER" id="PTHR47032">
    <property type="entry name" value="UDP-D-XYLOSE:L-FUCOSE ALPHA-1,3-D-XYLOSYLTRANSFERASE-RELATED"/>
    <property type="match status" value="1"/>
</dbReference>
<dbReference type="Pfam" id="PF03407">
    <property type="entry name" value="Nucleotid_trans"/>
    <property type="match status" value="1"/>
</dbReference>
<dbReference type="InterPro" id="IPR052636">
    <property type="entry name" value="UDP-D-xylose:L-fucose_XylT"/>
</dbReference>
<name>A0AAE0C1P6_9CHLO</name>
<dbReference type="PANTHER" id="PTHR47032:SF1">
    <property type="entry name" value="UDP-D-XYLOSE:L-FUCOSE ALPHA-1,3-D-XYLOSYLTRANSFERASE-RELATED"/>
    <property type="match status" value="1"/>
</dbReference>
<keyword evidence="4" id="KW-1185">Reference proteome</keyword>
<evidence type="ECO:0000313" key="2">
    <source>
        <dbReference type="EMBL" id="KAK3246797.1"/>
    </source>
</evidence>
<organism evidence="2 4">
    <name type="scientific">Cymbomonas tetramitiformis</name>
    <dbReference type="NCBI Taxonomy" id="36881"/>
    <lineage>
        <taxon>Eukaryota</taxon>
        <taxon>Viridiplantae</taxon>
        <taxon>Chlorophyta</taxon>
        <taxon>Pyramimonadophyceae</taxon>
        <taxon>Pyramimonadales</taxon>
        <taxon>Pyramimonadaceae</taxon>
        <taxon>Cymbomonas</taxon>
    </lineage>
</organism>
<feature type="domain" description="Nucleotide-diphospho-sugar transferase" evidence="1">
    <location>
        <begin position="153"/>
        <end position="356"/>
    </location>
</feature>
<dbReference type="InterPro" id="IPR005069">
    <property type="entry name" value="Nucl-diP-sugar_transferase"/>
</dbReference>
<reference evidence="2" key="2">
    <citation type="submission" date="2023-06" db="EMBL/GenBank/DDBJ databases">
        <title>Long-read-based genome assembly of the green algal bacterivore Cymbomonas tetramitiformis.</title>
        <authorList>
            <person name="Gyaltshen Y."/>
            <person name="Rozenberg A."/>
            <person name="Paasch A."/>
            <person name="Burns J.A."/>
            <person name="Warring S."/>
            <person name="Larson R."/>
            <person name="Maurer-Alcala X."/>
            <person name="Dacks J."/>
            <person name="Kim E."/>
        </authorList>
    </citation>
    <scope>NUCLEOTIDE SEQUENCE</scope>
    <source>
        <strain evidence="2">PLY_AMNH</strain>
    </source>
</reference>
<dbReference type="EMBL" id="LGRX02029460">
    <property type="protein sequence ID" value="KAK3246801.1"/>
    <property type="molecule type" value="Genomic_DNA"/>
</dbReference>
<dbReference type="EMBL" id="LGRX02029461">
    <property type="protein sequence ID" value="KAK3246797.1"/>
    <property type="molecule type" value="Genomic_DNA"/>
</dbReference>
<reference evidence="2 4" key="1">
    <citation type="journal article" date="2015" name="Genome Biol. Evol.">
        <title>Comparative Genomics of a Bacterivorous Green Alga Reveals Evolutionary Causalities and Consequences of Phago-Mixotrophic Mode of Nutrition.</title>
        <authorList>
            <person name="Burns J.A."/>
            <person name="Paasch A."/>
            <person name="Narechania A."/>
            <person name="Kim E."/>
        </authorList>
    </citation>
    <scope>NUCLEOTIDE SEQUENCE [LARGE SCALE GENOMIC DNA]</scope>
    <source>
        <strain evidence="2">PLY_AMNH</strain>
    </source>
</reference>
<evidence type="ECO:0000313" key="4">
    <source>
        <dbReference type="Proteomes" id="UP001190700"/>
    </source>
</evidence>
<dbReference type="GO" id="GO:0005794">
    <property type="term" value="C:Golgi apparatus"/>
    <property type="evidence" value="ECO:0007669"/>
    <property type="project" value="TreeGrafter"/>
</dbReference>
<comment type="caution">
    <text evidence="2">The sequence shown here is derived from an EMBL/GenBank/DDBJ whole genome shotgun (WGS) entry which is preliminary data.</text>
</comment>